<comment type="caution">
    <text evidence="1">The sequence shown here is derived from an EMBL/GenBank/DDBJ whole genome shotgun (WGS) entry which is preliminary data.</text>
</comment>
<protein>
    <submittedName>
        <fullName evidence="1">Uncharacterized protein</fullName>
    </submittedName>
</protein>
<accession>A0A1Y1QLN6</accession>
<proteinExistence type="predicted"/>
<sequence>MPTPYHPSKRARSRVKDQLPVPKTCNCCGSTSVSARKNSVVYRGKEYGAYPWIYLCEDCRAYVGIHRDTDIPLGTLADSRMRAARKRVKPPFEQLFDSDAAKLSRAQAYAVLAEEMGIPASQCHFGMFTVDQCNQALVAVDRIWERLV</sequence>
<organism evidence="1 2">
    <name type="scientific">Thiothrix lacustris</name>
    <dbReference type="NCBI Taxonomy" id="525917"/>
    <lineage>
        <taxon>Bacteria</taxon>
        <taxon>Pseudomonadati</taxon>
        <taxon>Pseudomonadota</taxon>
        <taxon>Gammaproteobacteria</taxon>
        <taxon>Thiotrichales</taxon>
        <taxon>Thiotrichaceae</taxon>
        <taxon>Thiothrix</taxon>
    </lineage>
</organism>
<gene>
    <name evidence="1" type="ORF">BWK73_25495</name>
</gene>
<evidence type="ECO:0000313" key="1">
    <source>
        <dbReference type="EMBL" id="OQX08426.1"/>
    </source>
</evidence>
<dbReference type="Proteomes" id="UP000192491">
    <property type="component" value="Unassembled WGS sequence"/>
</dbReference>
<dbReference type="EMBL" id="MTEJ01000175">
    <property type="protein sequence ID" value="OQX08426.1"/>
    <property type="molecule type" value="Genomic_DNA"/>
</dbReference>
<reference evidence="1 2" key="1">
    <citation type="submission" date="2017-01" db="EMBL/GenBank/DDBJ databases">
        <title>Novel large sulfur bacteria in the metagenomes of groundwater-fed chemosynthetic microbial mats in the Lake Huron basin.</title>
        <authorList>
            <person name="Sharrar A.M."/>
            <person name="Flood B.E."/>
            <person name="Bailey J.V."/>
            <person name="Jones D.S."/>
            <person name="Biddanda B."/>
            <person name="Ruberg S.A."/>
            <person name="Marcus D.N."/>
            <person name="Dick G.J."/>
        </authorList>
    </citation>
    <scope>NUCLEOTIDE SEQUENCE [LARGE SCALE GENOMIC DNA]</scope>
    <source>
        <strain evidence="1">A8</strain>
    </source>
</reference>
<evidence type="ECO:0000313" key="2">
    <source>
        <dbReference type="Proteomes" id="UP000192491"/>
    </source>
</evidence>
<name>A0A1Y1QLN6_9GAMM</name>
<dbReference type="InterPro" id="IPR021686">
    <property type="entry name" value="DUF3268"/>
</dbReference>
<dbReference type="Pfam" id="PF11672">
    <property type="entry name" value="DUF3268"/>
    <property type="match status" value="1"/>
</dbReference>
<dbReference type="AlphaFoldDB" id="A0A1Y1QLN6"/>